<feature type="region of interest" description="Disordered" evidence="2">
    <location>
        <begin position="200"/>
        <end position="276"/>
    </location>
</feature>
<evidence type="ECO:0000313" key="3">
    <source>
        <dbReference type="EMBL" id="KAK7603234.1"/>
    </source>
</evidence>
<evidence type="ECO:0008006" key="5">
    <source>
        <dbReference type="Google" id="ProtNLM"/>
    </source>
</evidence>
<name>A0AAN9TQ75_9HEMI</name>
<dbReference type="InterPro" id="IPR009057">
    <property type="entry name" value="Homeodomain-like_sf"/>
</dbReference>
<proteinExistence type="predicted"/>
<gene>
    <name evidence="3" type="ORF">V9T40_003233</name>
</gene>
<dbReference type="Proteomes" id="UP001367676">
    <property type="component" value="Unassembled WGS sequence"/>
</dbReference>
<dbReference type="AlphaFoldDB" id="A0AAN9TQ75"/>
<organism evidence="3 4">
    <name type="scientific">Parthenolecanium corni</name>
    <dbReference type="NCBI Taxonomy" id="536013"/>
    <lineage>
        <taxon>Eukaryota</taxon>
        <taxon>Metazoa</taxon>
        <taxon>Ecdysozoa</taxon>
        <taxon>Arthropoda</taxon>
        <taxon>Hexapoda</taxon>
        <taxon>Insecta</taxon>
        <taxon>Pterygota</taxon>
        <taxon>Neoptera</taxon>
        <taxon>Paraneoptera</taxon>
        <taxon>Hemiptera</taxon>
        <taxon>Sternorrhyncha</taxon>
        <taxon>Coccoidea</taxon>
        <taxon>Coccidae</taxon>
        <taxon>Parthenolecanium</taxon>
    </lineage>
</organism>
<comment type="caution">
    <text evidence="3">The sequence shown here is derived from an EMBL/GenBank/DDBJ whole genome shotgun (WGS) entry which is preliminary data.</text>
</comment>
<protein>
    <recommendedName>
        <fullName evidence="5">HTH psq-type domain-containing protein</fullName>
    </recommendedName>
</protein>
<dbReference type="EMBL" id="JBBCAQ010000006">
    <property type="protein sequence ID" value="KAK7603234.1"/>
    <property type="molecule type" value="Genomic_DNA"/>
</dbReference>
<evidence type="ECO:0000256" key="2">
    <source>
        <dbReference type="SAM" id="MobiDB-lite"/>
    </source>
</evidence>
<comment type="subcellular location">
    <subcellularLocation>
        <location evidence="1">Nucleus</location>
    </subcellularLocation>
</comment>
<evidence type="ECO:0000313" key="4">
    <source>
        <dbReference type="Proteomes" id="UP001367676"/>
    </source>
</evidence>
<reference evidence="3 4" key="1">
    <citation type="submission" date="2024-03" db="EMBL/GenBank/DDBJ databases">
        <title>Adaptation during the transition from Ophiocordyceps entomopathogen to insect associate is accompanied by gene loss and intensified selection.</title>
        <authorList>
            <person name="Ward C.M."/>
            <person name="Onetto C.A."/>
            <person name="Borneman A.R."/>
        </authorList>
    </citation>
    <scope>NUCLEOTIDE SEQUENCE [LARGE SCALE GENOMIC DNA]</scope>
    <source>
        <strain evidence="3">AWRI1</strain>
        <tissue evidence="3">Single Adult Female</tissue>
    </source>
</reference>
<keyword evidence="4" id="KW-1185">Reference proteome</keyword>
<dbReference type="Gene3D" id="1.10.10.60">
    <property type="entry name" value="Homeodomain-like"/>
    <property type="match status" value="1"/>
</dbReference>
<evidence type="ECO:0000256" key="1">
    <source>
        <dbReference type="ARBA" id="ARBA00004123"/>
    </source>
</evidence>
<dbReference type="GO" id="GO:0005634">
    <property type="term" value="C:nucleus"/>
    <property type="evidence" value="ECO:0007669"/>
    <property type="project" value="UniProtKB-SubCell"/>
</dbReference>
<dbReference type="SUPFAM" id="SSF46689">
    <property type="entry name" value="Homeodomain-like"/>
    <property type="match status" value="1"/>
</dbReference>
<accession>A0AAN9TQ75</accession>
<sequence>MVRNYVRKTPGPAYSKEDVQKAKEMIESGRGSLHEAAKSFHIPKSTLSQWITGSRGVKSATMGRPTAIPAAEEKFIADCLKTMSEWGIGLSKKEILSFVGEYVTRNNIPTPFKNGIPGDDFYNRFMKMHNLSLKNPQAVEVSSTPCSSSGTSTPSSTYCFFEEFLLEQMKQQPLPQITCKKVCSGAEVLTSDEVVQRLQKLETDNQKTPKVPPKNSSKKRKTVGEGIDSDAVDPNPILPINQRSEKKTSKLPPNRPSKKRKTVCESGDDDSSCSNLDEANKLESILQKEASDSNSETSSELERKQICPLEVNDFVIIGLEGKKDRKVGYVAQVQEMKEAITVSYLQRNQKTSNAFIFPKVPDISTVHRSDIVYNLKKPVQPGTIKEVTVFDKI</sequence>